<sequence length="357" mass="38417">MKNKFLALTAFFLLAASITKAQNGFDELLKSGPADATKLVDAYGRPLFKGLGLGMNSGWTNTAQTNGLLHFDLRITATAVFVPQSDRTFDVTKIGLSNSVRPDNASNTIAPTFSGNTKTDGPLMNVYDNNGNKVTSFNLPSGQLSSVVPAPQLQLTVGLIQNTDVTVRAIPKVKVSDDIGSISMLGFGIKHNVMKDFFGSAGQIVPFDLALAFSYNKLNYNKSLNVQPENGAVPADAQQSNDFSGQAIDGHVNSFLFEAIFSKQILFFTPYIAAGYNTAKTDVSLIGNYPITSNTVPIVNQKFYTTYNNPVTINERSVNGMSAEIGFQLKLPIFRFYASYGVAASYSMVNAGIGFGI</sequence>
<organism evidence="2 3">
    <name type="scientific">Mucilaginibacter jinjuensis</name>
    <dbReference type="NCBI Taxonomy" id="1176721"/>
    <lineage>
        <taxon>Bacteria</taxon>
        <taxon>Pseudomonadati</taxon>
        <taxon>Bacteroidota</taxon>
        <taxon>Sphingobacteriia</taxon>
        <taxon>Sphingobacteriales</taxon>
        <taxon>Sphingobacteriaceae</taxon>
        <taxon>Mucilaginibacter</taxon>
    </lineage>
</organism>
<evidence type="ECO:0000313" key="3">
    <source>
        <dbReference type="Proteomes" id="UP001216139"/>
    </source>
</evidence>
<keyword evidence="3" id="KW-1185">Reference proteome</keyword>
<name>A0ABY7TFQ4_9SPHI</name>
<dbReference type="Proteomes" id="UP001216139">
    <property type="component" value="Chromosome"/>
</dbReference>
<dbReference type="RefSeq" id="WP_273632291.1">
    <property type="nucleotide sequence ID" value="NZ_CP117167.1"/>
</dbReference>
<evidence type="ECO:0008006" key="4">
    <source>
        <dbReference type="Google" id="ProtNLM"/>
    </source>
</evidence>
<dbReference type="EMBL" id="CP117167">
    <property type="protein sequence ID" value="WCT13987.1"/>
    <property type="molecule type" value="Genomic_DNA"/>
</dbReference>
<gene>
    <name evidence="2" type="ORF">PQO05_08575</name>
</gene>
<accession>A0ABY7TFQ4</accession>
<feature type="chain" id="PRO_5047116232" description="Outer membrane protein with beta-barrel domain" evidence="1">
    <location>
        <begin position="22"/>
        <end position="357"/>
    </location>
</feature>
<dbReference type="InterPro" id="IPR046495">
    <property type="entry name" value="DUF6588"/>
</dbReference>
<proteinExistence type="predicted"/>
<protein>
    <recommendedName>
        <fullName evidence="4">Outer membrane protein with beta-barrel domain</fullName>
    </recommendedName>
</protein>
<evidence type="ECO:0000313" key="2">
    <source>
        <dbReference type="EMBL" id="WCT13987.1"/>
    </source>
</evidence>
<evidence type="ECO:0000256" key="1">
    <source>
        <dbReference type="SAM" id="SignalP"/>
    </source>
</evidence>
<keyword evidence="1" id="KW-0732">Signal</keyword>
<feature type="signal peptide" evidence="1">
    <location>
        <begin position="1"/>
        <end position="21"/>
    </location>
</feature>
<dbReference type="Pfam" id="PF20230">
    <property type="entry name" value="DUF6588"/>
    <property type="match status" value="1"/>
</dbReference>
<reference evidence="2 3" key="1">
    <citation type="submission" date="2023-02" db="EMBL/GenBank/DDBJ databases">
        <title>Genome sequence of Mucilaginibacter jinjuensis strain KACC 16571.</title>
        <authorList>
            <person name="Kim S."/>
            <person name="Heo J."/>
            <person name="Kwon S.-W."/>
        </authorList>
    </citation>
    <scope>NUCLEOTIDE SEQUENCE [LARGE SCALE GENOMIC DNA]</scope>
    <source>
        <strain evidence="2 3">KACC 16571</strain>
    </source>
</reference>